<dbReference type="AlphaFoldDB" id="A0A4Q0T951"/>
<dbReference type="InterPro" id="IPR038084">
    <property type="entry name" value="PduO/GlcC-like_sf"/>
</dbReference>
<comment type="caution">
    <text evidence="1">The sequence shown here is derived from an EMBL/GenBank/DDBJ whole genome shotgun (WGS) entry which is preliminary data.</text>
</comment>
<dbReference type="SUPFAM" id="SSF143744">
    <property type="entry name" value="GlcG-like"/>
    <property type="match status" value="1"/>
</dbReference>
<keyword evidence="2" id="KW-1185">Reference proteome</keyword>
<protein>
    <recommendedName>
        <fullName evidence="3">Heme-binding protein</fullName>
    </recommendedName>
</protein>
<organism evidence="1 2">
    <name type="scientific">Granulicella sibirica</name>
    <dbReference type="NCBI Taxonomy" id="2479048"/>
    <lineage>
        <taxon>Bacteria</taxon>
        <taxon>Pseudomonadati</taxon>
        <taxon>Acidobacteriota</taxon>
        <taxon>Terriglobia</taxon>
        <taxon>Terriglobales</taxon>
        <taxon>Acidobacteriaceae</taxon>
        <taxon>Granulicella</taxon>
    </lineage>
</organism>
<dbReference type="Proteomes" id="UP000289437">
    <property type="component" value="Unassembled WGS sequence"/>
</dbReference>
<dbReference type="PANTHER" id="PTHR34309">
    <property type="entry name" value="SLR1406 PROTEIN"/>
    <property type="match status" value="1"/>
</dbReference>
<evidence type="ECO:0000313" key="2">
    <source>
        <dbReference type="Proteomes" id="UP000289437"/>
    </source>
</evidence>
<dbReference type="Pfam" id="PF03928">
    <property type="entry name" value="HbpS-like"/>
    <property type="match status" value="1"/>
</dbReference>
<name>A0A4Q0T951_9BACT</name>
<gene>
    <name evidence="1" type="ORF">GRAN_1441</name>
</gene>
<reference evidence="2" key="2">
    <citation type="submission" date="2019-02" db="EMBL/GenBank/DDBJ databases">
        <title>Granulicella sibirica sp. nov., a psychrotolerant acidobacterium isolated from an organic soil layer in forested tundra, West Siberia.</title>
        <authorList>
            <person name="Oshkin I.Y."/>
            <person name="Kulichevskaya I.S."/>
            <person name="Rijpstra W.I.C."/>
            <person name="Sinninghe Damste J.S."/>
            <person name="Rakitin A.L."/>
            <person name="Ravin N.V."/>
            <person name="Dedysh S.N."/>
        </authorList>
    </citation>
    <scope>NUCLEOTIDE SEQUENCE [LARGE SCALE GENOMIC DNA]</scope>
    <source>
        <strain evidence="2">AF10</strain>
    </source>
</reference>
<evidence type="ECO:0000313" key="1">
    <source>
        <dbReference type="EMBL" id="RXH58131.1"/>
    </source>
</evidence>
<sequence length="119" mass="12061">MGIPYNIAVVDAGGHLLAFSRQDGALIGSIDLAIDKASTSRIFDKSTAYLATLAQSGDPLFGIQESNEGKVVVFGGGIPVVFDGKIIGAVGASAGTVEQDIAVAEAGFAAFLSKQPTMS</sequence>
<dbReference type="PANTHER" id="PTHR34309:SF1">
    <property type="entry name" value="PROTEIN GLCG"/>
    <property type="match status" value="1"/>
</dbReference>
<evidence type="ECO:0008006" key="3">
    <source>
        <dbReference type="Google" id="ProtNLM"/>
    </source>
</evidence>
<dbReference type="InterPro" id="IPR005624">
    <property type="entry name" value="PduO/GlcC-like"/>
</dbReference>
<dbReference type="EMBL" id="RDSM01000001">
    <property type="protein sequence ID" value="RXH58131.1"/>
    <property type="molecule type" value="Genomic_DNA"/>
</dbReference>
<dbReference type="InterPro" id="IPR052517">
    <property type="entry name" value="GlcG_carb_metab_protein"/>
</dbReference>
<reference evidence="1 2" key="1">
    <citation type="submission" date="2018-11" db="EMBL/GenBank/DDBJ databases">
        <authorList>
            <person name="Mardanov A.V."/>
            <person name="Ravin N.V."/>
            <person name="Dedysh S.N."/>
        </authorList>
    </citation>
    <scope>NUCLEOTIDE SEQUENCE [LARGE SCALE GENOMIC DNA]</scope>
    <source>
        <strain evidence="1 2">AF10</strain>
    </source>
</reference>
<dbReference type="Gene3D" id="3.30.450.150">
    <property type="entry name" value="Haem-degrading domain"/>
    <property type="match status" value="1"/>
</dbReference>
<proteinExistence type="predicted"/>
<accession>A0A4Q0T951</accession>